<dbReference type="SUPFAM" id="SSF52374">
    <property type="entry name" value="Nucleotidylyl transferase"/>
    <property type="match status" value="1"/>
</dbReference>
<dbReference type="NCBIfam" id="NF000841">
    <property type="entry name" value="PRK00071.1-4"/>
    <property type="match status" value="1"/>
</dbReference>
<comment type="caution">
    <text evidence="13">The sequence shown here is derived from an EMBL/GenBank/DDBJ whole genome shotgun (WGS) entry which is preliminary data.</text>
</comment>
<dbReference type="HAMAP" id="MF_00244">
    <property type="entry name" value="NaMN_adenylyltr"/>
    <property type="match status" value="1"/>
</dbReference>
<feature type="domain" description="Cytidyltransferase-like" evidence="12">
    <location>
        <begin position="31"/>
        <end position="189"/>
    </location>
</feature>
<dbReference type="Gene3D" id="3.40.50.620">
    <property type="entry name" value="HUPs"/>
    <property type="match status" value="1"/>
</dbReference>
<comment type="function">
    <text evidence="1 10">Catalyzes the reversible adenylation of nicotinate mononucleotide (NaMN) to nicotinic acid adenine dinucleotide (NaAD).</text>
</comment>
<dbReference type="InterPro" id="IPR004821">
    <property type="entry name" value="Cyt_trans-like"/>
</dbReference>
<keyword evidence="5 10" id="KW-0548">Nucleotidyltransferase</keyword>
<dbReference type="InterPro" id="IPR014729">
    <property type="entry name" value="Rossmann-like_a/b/a_fold"/>
</dbReference>
<feature type="region of interest" description="Disordered" evidence="11">
    <location>
        <begin position="1"/>
        <end position="22"/>
    </location>
</feature>
<organism evidence="13 14">
    <name type="scientific">Limosilactobacillus urinaemulieris</name>
    <dbReference type="NCBI Taxonomy" id="2742600"/>
    <lineage>
        <taxon>Bacteria</taxon>
        <taxon>Bacillati</taxon>
        <taxon>Bacillota</taxon>
        <taxon>Bacilli</taxon>
        <taxon>Lactobacillales</taxon>
        <taxon>Lactobacillaceae</taxon>
        <taxon>Limosilactobacillus</taxon>
    </lineage>
</organism>
<keyword evidence="4 10" id="KW-0808">Transferase</keyword>
<dbReference type="EC" id="2.7.7.18" evidence="10"/>
<name>A0ABR8ZI68_9LACO</name>
<comment type="pathway">
    <text evidence="2 10">Cofactor biosynthesis; NAD(+) biosynthesis; deamido-NAD(+) from nicotinate D-ribonucleotide: step 1/1.</text>
</comment>
<evidence type="ECO:0000256" key="2">
    <source>
        <dbReference type="ARBA" id="ARBA00005019"/>
    </source>
</evidence>
<dbReference type="CDD" id="cd02165">
    <property type="entry name" value="NMNAT"/>
    <property type="match status" value="1"/>
</dbReference>
<keyword evidence="6 10" id="KW-0547">Nucleotide-binding</keyword>
<evidence type="ECO:0000256" key="9">
    <source>
        <dbReference type="ARBA" id="ARBA00048721"/>
    </source>
</evidence>
<dbReference type="NCBIfam" id="NF000840">
    <property type="entry name" value="PRK00071.1-3"/>
    <property type="match status" value="1"/>
</dbReference>
<dbReference type="RefSeq" id="WP_191910796.1">
    <property type="nucleotide sequence ID" value="NZ_CAUUNG010000006.1"/>
</dbReference>
<dbReference type="EMBL" id="JABUXR010000002">
    <property type="protein sequence ID" value="MBD8084981.1"/>
    <property type="molecule type" value="Genomic_DNA"/>
</dbReference>
<evidence type="ECO:0000256" key="3">
    <source>
        <dbReference type="ARBA" id="ARBA00022642"/>
    </source>
</evidence>
<evidence type="ECO:0000256" key="10">
    <source>
        <dbReference type="HAMAP-Rule" id="MF_00244"/>
    </source>
</evidence>
<keyword evidence="8 10" id="KW-0520">NAD</keyword>
<keyword evidence="3 10" id="KW-0662">Pyridine nucleotide biosynthesis</keyword>
<comment type="catalytic activity">
    <reaction evidence="9 10">
        <text>nicotinate beta-D-ribonucleotide + ATP + H(+) = deamido-NAD(+) + diphosphate</text>
        <dbReference type="Rhea" id="RHEA:22860"/>
        <dbReference type="ChEBI" id="CHEBI:15378"/>
        <dbReference type="ChEBI" id="CHEBI:30616"/>
        <dbReference type="ChEBI" id="CHEBI:33019"/>
        <dbReference type="ChEBI" id="CHEBI:57502"/>
        <dbReference type="ChEBI" id="CHEBI:58437"/>
        <dbReference type="EC" id="2.7.7.18"/>
    </reaction>
</comment>
<evidence type="ECO:0000313" key="13">
    <source>
        <dbReference type="EMBL" id="MBD8084981.1"/>
    </source>
</evidence>
<dbReference type="GO" id="GO:0004515">
    <property type="term" value="F:nicotinate-nucleotide adenylyltransferase activity"/>
    <property type="evidence" value="ECO:0007669"/>
    <property type="project" value="UniProtKB-EC"/>
</dbReference>
<sequence length="216" mass="24944">MQQCGVLTSTKPITKSQPQLAPNQQRQRIGLYGGTFNPVHNAHLLVADQVQSLLCLNRVDFMPDFIPPHIDHKSAIDAQKRVEMLKLAISDNSRFGIEMAELNRGGVSYTYDTMKQLLEQNPLTEYYFIIGGDMVDYLPKWHRINDLVKLPRFHFVGVRRQGAKNETHYPVIWVDVPLVAFSSTDIRHRISTGQSIRYMVPEKVAQYIKEHRLYHE</sequence>
<dbReference type="NCBIfam" id="TIGR00482">
    <property type="entry name" value="nicotinate (nicotinamide) nucleotide adenylyltransferase"/>
    <property type="match status" value="1"/>
</dbReference>
<protein>
    <recommendedName>
        <fullName evidence="10">Probable nicotinate-nucleotide adenylyltransferase</fullName>
        <ecNumber evidence="10">2.7.7.18</ecNumber>
    </recommendedName>
    <alternativeName>
        <fullName evidence="10">Deamido-NAD(+) diphosphorylase</fullName>
    </alternativeName>
    <alternativeName>
        <fullName evidence="10">Deamido-NAD(+) pyrophosphorylase</fullName>
    </alternativeName>
    <alternativeName>
        <fullName evidence="10">Nicotinate mononucleotide adenylyltransferase</fullName>
        <shortName evidence="10">NaMN adenylyltransferase</shortName>
    </alternativeName>
</protein>
<evidence type="ECO:0000256" key="7">
    <source>
        <dbReference type="ARBA" id="ARBA00022840"/>
    </source>
</evidence>
<gene>
    <name evidence="10" type="primary">nadD</name>
    <name evidence="13" type="ORF">HUK45_01660</name>
</gene>
<keyword evidence="7 10" id="KW-0067">ATP-binding</keyword>
<keyword evidence="14" id="KW-1185">Reference proteome</keyword>
<proteinExistence type="inferred from homology"/>
<evidence type="ECO:0000313" key="14">
    <source>
        <dbReference type="Proteomes" id="UP000645007"/>
    </source>
</evidence>
<evidence type="ECO:0000256" key="11">
    <source>
        <dbReference type="SAM" id="MobiDB-lite"/>
    </source>
</evidence>
<dbReference type="PANTHER" id="PTHR39321:SF3">
    <property type="entry name" value="PHOSPHOPANTETHEINE ADENYLYLTRANSFERASE"/>
    <property type="match status" value="1"/>
</dbReference>
<evidence type="ECO:0000256" key="1">
    <source>
        <dbReference type="ARBA" id="ARBA00002324"/>
    </source>
</evidence>
<evidence type="ECO:0000256" key="5">
    <source>
        <dbReference type="ARBA" id="ARBA00022695"/>
    </source>
</evidence>
<evidence type="ECO:0000256" key="8">
    <source>
        <dbReference type="ARBA" id="ARBA00023027"/>
    </source>
</evidence>
<evidence type="ECO:0000259" key="12">
    <source>
        <dbReference type="Pfam" id="PF01467"/>
    </source>
</evidence>
<accession>A0ABR8ZI68</accession>
<dbReference type="PANTHER" id="PTHR39321">
    <property type="entry name" value="NICOTINATE-NUCLEOTIDE ADENYLYLTRANSFERASE-RELATED"/>
    <property type="match status" value="1"/>
</dbReference>
<evidence type="ECO:0000256" key="6">
    <source>
        <dbReference type="ARBA" id="ARBA00022741"/>
    </source>
</evidence>
<dbReference type="InterPro" id="IPR005248">
    <property type="entry name" value="NadD/NMNAT"/>
</dbReference>
<evidence type="ECO:0000256" key="4">
    <source>
        <dbReference type="ARBA" id="ARBA00022679"/>
    </source>
</evidence>
<dbReference type="Proteomes" id="UP000645007">
    <property type="component" value="Unassembled WGS sequence"/>
</dbReference>
<dbReference type="Pfam" id="PF01467">
    <property type="entry name" value="CTP_transf_like"/>
    <property type="match status" value="1"/>
</dbReference>
<reference evidence="13 14" key="1">
    <citation type="submission" date="2020-06" db="EMBL/GenBank/DDBJ databases">
        <title>Limosilactobacillus sp. nov.</title>
        <authorList>
            <person name="Ksiezarek M."/>
            <person name="Goncalves Ribeiro T."/>
            <person name="Rocha J."/>
            <person name="Grosso F."/>
            <person name="Peixe L."/>
        </authorList>
    </citation>
    <scope>NUCLEOTIDE SEQUENCE [LARGE SCALE GENOMIC DNA]</scope>
    <source>
        <strain evidence="14">c9Ua_26_M</strain>
    </source>
</reference>
<comment type="similarity">
    <text evidence="10">Belongs to the NadD family.</text>
</comment>